<dbReference type="Proteomes" id="UP001497680">
    <property type="component" value="Unassembled WGS sequence"/>
</dbReference>
<sequence>MVGSRGPARARDLLPSLGNLFRTAPDLIQDFEANADSFDQHERMRQLQAHQRHQPHQPPGPAPQTHTAPQVTPRVLNDSRNASSSRKNTATNALSESQHKEIQKLLTMPEIEIPKKQRKDTPAAMSCKLMEHQRVSLCWMTQQEQDQHKKGGLLADTMGLGKTIQALALILDRPSSDRSRKTTLIVAPLSLLKQWEREIQTRVKPRYKLKTIIYHGTERRKMTVTKLLTHDVVLTTYGIIRSENNSKRKNARSVIMAHDAHFYRIILDEAHNIKNRHSKSSIAAAQIKATYRWCMTGTPFMNRIEEIYSLLRFLRIKPYDEWNNFYRGIEKPIKGLNEDYKGAAMQKLQAVFRSITLRRTKTSMLDGKPILRLPELVKVEAMTTFNKEQKAFYDALEQKQKLKANEFLKAGGNFKQYTYILVLLLRLRQACCHPHLIKDFGIPEGAEISADEMRELAEKLKRGVVERLKGQTEFECSLCKAMTENPLIIYPCGHPICCGCFSALMEARNPLSGEQYSCYHQNCESEITPDGVICHCYFAEVHMPEKYDSEADEDDLDKESDGFESVDDDDDVDARGNLKGFVVSESEDDDYDSDDDGEVKKEVKDEDDPDDSDANDSGPSKETKPESLSVPKGETLSYLLKNEPAEEKPTQEDSDNESLPSIEEILRRVEKGKCVKDEHKQTKRDSSPDLLSDFGTPVKKERGSKGKRARSSGKKATTSRKKSKGNDGVGRKQRKGKKKKFLSLATLKQESQSNPAAKAKYLRRLRRDWVPSAKIEKTMELLQEIRAKDPKAKTLIFSLWTSFLDLLEIPIHDEGFGYTRYDGTMHPNDRDMAVKKFMDKDGDVQIMLVSLTAGNTGLNLTAATQVIILEPFWNPFVEEQAVDRAHRIGQKKEVTVHRLLIKDTVEDRIRELQERKRELVNTALSEEGARSVSRLTLAELRGLFGIK</sequence>
<keyword evidence="2" id="KW-1185">Reference proteome</keyword>
<evidence type="ECO:0000313" key="2">
    <source>
        <dbReference type="Proteomes" id="UP001497680"/>
    </source>
</evidence>
<evidence type="ECO:0000313" key="1">
    <source>
        <dbReference type="EMBL" id="KAI6085770.1"/>
    </source>
</evidence>
<reference evidence="1 2" key="1">
    <citation type="journal article" date="2022" name="New Phytol.">
        <title>Ecological generalism drives hyperdiversity of secondary metabolite gene clusters in xylarialean endophytes.</title>
        <authorList>
            <person name="Franco M.E.E."/>
            <person name="Wisecaver J.H."/>
            <person name="Arnold A.E."/>
            <person name="Ju Y.M."/>
            <person name="Slot J.C."/>
            <person name="Ahrendt S."/>
            <person name="Moore L.P."/>
            <person name="Eastman K.E."/>
            <person name="Scott K."/>
            <person name="Konkel Z."/>
            <person name="Mondo S.J."/>
            <person name="Kuo A."/>
            <person name="Hayes R.D."/>
            <person name="Haridas S."/>
            <person name="Andreopoulos B."/>
            <person name="Riley R."/>
            <person name="LaButti K."/>
            <person name="Pangilinan J."/>
            <person name="Lipzen A."/>
            <person name="Amirebrahimi M."/>
            <person name="Yan J."/>
            <person name="Adam C."/>
            <person name="Keymanesh K."/>
            <person name="Ng V."/>
            <person name="Louie K."/>
            <person name="Northen T."/>
            <person name="Drula E."/>
            <person name="Henrissat B."/>
            <person name="Hsieh H.M."/>
            <person name="Youens-Clark K."/>
            <person name="Lutzoni F."/>
            <person name="Miadlikowska J."/>
            <person name="Eastwood D.C."/>
            <person name="Hamelin R.C."/>
            <person name="Grigoriev I.V."/>
            <person name="U'Ren J.M."/>
        </authorList>
    </citation>
    <scope>NUCLEOTIDE SEQUENCE [LARGE SCALE GENOMIC DNA]</scope>
    <source>
        <strain evidence="1 2">ER1909</strain>
    </source>
</reference>
<gene>
    <name evidence="1" type="ORF">F4821DRAFT_279099</name>
</gene>
<organism evidence="1 2">
    <name type="scientific">Hypoxylon rubiginosum</name>
    <dbReference type="NCBI Taxonomy" id="110542"/>
    <lineage>
        <taxon>Eukaryota</taxon>
        <taxon>Fungi</taxon>
        <taxon>Dikarya</taxon>
        <taxon>Ascomycota</taxon>
        <taxon>Pezizomycotina</taxon>
        <taxon>Sordariomycetes</taxon>
        <taxon>Xylariomycetidae</taxon>
        <taxon>Xylariales</taxon>
        <taxon>Hypoxylaceae</taxon>
        <taxon>Hypoxylon</taxon>
    </lineage>
</organism>
<accession>A0ACC0CZ75</accession>
<proteinExistence type="predicted"/>
<dbReference type="EMBL" id="MU394322">
    <property type="protein sequence ID" value="KAI6085770.1"/>
    <property type="molecule type" value="Genomic_DNA"/>
</dbReference>
<protein>
    <submittedName>
        <fullName evidence="1">SNF2 family N-terminal domain-containing protein</fullName>
    </submittedName>
</protein>
<comment type="caution">
    <text evidence="1">The sequence shown here is derived from an EMBL/GenBank/DDBJ whole genome shotgun (WGS) entry which is preliminary data.</text>
</comment>
<name>A0ACC0CZ75_9PEZI</name>